<dbReference type="InterPro" id="IPR011009">
    <property type="entry name" value="Kinase-like_dom_sf"/>
</dbReference>
<dbReference type="EMBL" id="JBHFNS010000091">
    <property type="protein sequence ID" value="MFB2938565.1"/>
    <property type="molecule type" value="Genomic_DNA"/>
</dbReference>
<comment type="caution">
    <text evidence="3">The sequence shown here is derived from an EMBL/GenBank/DDBJ whole genome shotgun (WGS) entry which is preliminary data.</text>
</comment>
<evidence type="ECO:0000256" key="2">
    <source>
        <dbReference type="SAM" id="Phobius"/>
    </source>
</evidence>
<dbReference type="Proteomes" id="UP001576776">
    <property type="component" value="Unassembled WGS sequence"/>
</dbReference>
<proteinExistence type="predicted"/>
<feature type="compositionally biased region" description="Pro residues" evidence="1">
    <location>
        <begin position="144"/>
        <end position="155"/>
    </location>
</feature>
<keyword evidence="4" id="KW-1185">Reference proteome</keyword>
<dbReference type="SUPFAM" id="SSF56112">
    <property type="entry name" value="Protein kinase-like (PK-like)"/>
    <property type="match status" value="1"/>
</dbReference>
<feature type="region of interest" description="Disordered" evidence="1">
    <location>
        <begin position="140"/>
        <end position="164"/>
    </location>
</feature>
<evidence type="ECO:0008006" key="5">
    <source>
        <dbReference type="Google" id="ProtNLM"/>
    </source>
</evidence>
<accession>A0ABV4YL40</accession>
<evidence type="ECO:0000313" key="3">
    <source>
        <dbReference type="EMBL" id="MFB2938565.1"/>
    </source>
</evidence>
<sequence>MTTVNSTTVDGFAPMELYDVNAERGAYTDIYSLAATLYFLLTKEVPPSAEKRSRNKAKLVPPKQINSQISDKVDEAIRKGMALAPEERPQTMQEWLNLLGLKSAKPKLPNWNTLEWLGAIAAIATILGAIVTILAWLKSNSPPTENPPTPSPPVQVTPNKTPGG</sequence>
<dbReference type="RefSeq" id="WP_413260049.1">
    <property type="nucleotide sequence ID" value="NZ_JBHFNS010000091.1"/>
</dbReference>
<organism evidence="3 4">
    <name type="scientific">Floridaenema fluviatile BLCC-F154</name>
    <dbReference type="NCBI Taxonomy" id="3153640"/>
    <lineage>
        <taxon>Bacteria</taxon>
        <taxon>Bacillati</taxon>
        <taxon>Cyanobacteriota</taxon>
        <taxon>Cyanophyceae</taxon>
        <taxon>Oscillatoriophycideae</taxon>
        <taxon>Aerosakkonematales</taxon>
        <taxon>Aerosakkonemataceae</taxon>
        <taxon>Floridanema</taxon>
        <taxon>Floridanema fluviatile</taxon>
    </lineage>
</organism>
<protein>
    <recommendedName>
        <fullName evidence="5">Protein kinase domain-containing protein</fullName>
    </recommendedName>
</protein>
<dbReference type="Gene3D" id="1.10.510.10">
    <property type="entry name" value="Transferase(Phosphotransferase) domain 1"/>
    <property type="match status" value="1"/>
</dbReference>
<keyword evidence="2" id="KW-0812">Transmembrane</keyword>
<name>A0ABV4YL40_9CYAN</name>
<evidence type="ECO:0000256" key="1">
    <source>
        <dbReference type="SAM" id="MobiDB-lite"/>
    </source>
</evidence>
<evidence type="ECO:0000313" key="4">
    <source>
        <dbReference type="Proteomes" id="UP001576776"/>
    </source>
</evidence>
<gene>
    <name evidence="3" type="ORF">ACE1B6_25225</name>
</gene>
<feature type="transmembrane region" description="Helical" evidence="2">
    <location>
        <begin position="116"/>
        <end position="137"/>
    </location>
</feature>
<keyword evidence="2" id="KW-1133">Transmembrane helix</keyword>
<keyword evidence="2" id="KW-0472">Membrane</keyword>
<reference evidence="3 4" key="1">
    <citation type="submission" date="2024-09" db="EMBL/GenBank/DDBJ databases">
        <title>Floridaenema gen nov. (Aerosakkonemataceae, Aerosakkonematales ord. nov., Cyanobacteria) from benthic tropical and subtropical fresh waters, with the description of four new species.</title>
        <authorList>
            <person name="Moretto J.A."/>
            <person name="Berthold D.E."/>
            <person name="Lefler F.W."/>
            <person name="Huang I.-S."/>
            <person name="Laughinghouse H. IV."/>
        </authorList>
    </citation>
    <scope>NUCLEOTIDE SEQUENCE [LARGE SCALE GENOMIC DNA]</scope>
    <source>
        <strain evidence="3 4">BLCC-F154</strain>
    </source>
</reference>